<protein>
    <submittedName>
        <fullName evidence="1">Uncharacterized protein</fullName>
    </submittedName>
</protein>
<accession>A0A3P7XWC0</accession>
<organism evidence="1 2">
    <name type="scientific">Haemonchus placei</name>
    <name type="common">Barber's pole worm</name>
    <dbReference type="NCBI Taxonomy" id="6290"/>
    <lineage>
        <taxon>Eukaryota</taxon>
        <taxon>Metazoa</taxon>
        <taxon>Ecdysozoa</taxon>
        <taxon>Nematoda</taxon>
        <taxon>Chromadorea</taxon>
        <taxon>Rhabditida</taxon>
        <taxon>Rhabditina</taxon>
        <taxon>Rhabditomorpha</taxon>
        <taxon>Strongyloidea</taxon>
        <taxon>Trichostrongylidae</taxon>
        <taxon>Haemonchus</taxon>
    </lineage>
</organism>
<sequence>MGYRPDLCGCKLSIRTYRGARAEVALRTSRPGPLFVMVGRYRHLSNRSQKWAFH</sequence>
<evidence type="ECO:0000313" key="2">
    <source>
        <dbReference type="Proteomes" id="UP000268014"/>
    </source>
</evidence>
<dbReference type="AlphaFoldDB" id="A0A3P7XWC0"/>
<dbReference type="EMBL" id="UZAF01021582">
    <property type="protein sequence ID" value="VDO79336.1"/>
    <property type="molecule type" value="Genomic_DNA"/>
</dbReference>
<proteinExistence type="predicted"/>
<name>A0A3P7XWC0_HAEPC</name>
<keyword evidence="2" id="KW-1185">Reference proteome</keyword>
<reference evidence="1 2" key="1">
    <citation type="submission" date="2018-11" db="EMBL/GenBank/DDBJ databases">
        <authorList>
            <consortium name="Pathogen Informatics"/>
        </authorList>
    </citation>
    <scope>NUCLEOTIDE SEQUENCE [LARGE SCALE GENOMIC DNA]</scope>
    <source>
        <strain evidence="1 2">MHpl1</strain>
    </source>
</reference>
<evidence type="ECO:0000313" key="1">
    <source>
        <dbReference type="EMBL" id="VDO79336.1"/>
    </source>
</evidence>
<gene>
    <name evidence="1" type="ORF">HPLM_LOCUS19788</name>
</gene>
<dbReference type="Proteomes" id="UP000268014">
    <property type="component" value="Unassembled WGS sequence"/>
</dbReference>